<evidence type="ECO:0000313" key="3">
    <source>
        <dbReference type="Proteomes" id="UP000032250"/>
    </source>
</evidence>
<dbReference type="RefSeq" id="WP_025775805.1">
    <property type="nucleotide sequence ID" value="NZ_JXSU01000010.1"/>
</dbReference>
<dbReference type="HOGENOM" id="CLU_1692408_0_0_9"/>
<sequence>MMIKKFKLNKKGSSLLFAYISLLIIAFIMAMFQYNALILFNYRNKLYQTADMAARTVAWEVYTTNKQYIISHGSLPNNWSNNDHLINKANKVFSSQGISGVNITLKPNGDSVKLECRKTFPYTDIKLTPGGFEKVKTTQTFDFFGYSRIKNISRKS</sequence>
<dbReference type="EMBL" id="JXSU01000010">
    <property type="protein sequence ID" value="KIS21737.1"/>
    <property type="molecule type" value="Genomic_DNA"/>
</dbReference>
<reference evidence="2 3" key="1">
    <citation type="submission" date="2014-06" db="EMBL/GenBank/DDBJ databases">
        <title>Genome characterization of distinct group I Clostridium botulinum lineages.</title>
        <authorList>
            <person name="Giordani F."/>
            <person name="Anselmo A."/>
            <person name="Fillo S."/>
            <person name="Palozzi A.M."/>
            <person name="Fortunato A."/>
            <person name="Gentile B."/>
            <person name="Ciammaruconi A."/>
            <person name="Anniballi F."/>
            <person name="De Medici D."/>
            <person name="Lista F."/>
        </authorList>
    </citation>
    <scope>NUCLEOTIDE SEQUENCE [LARGE SCALE GENOMIC DNA]</scope>
    <source>
        <strain evidence="2 3">B2 450</strain>
        <plasmid evidence="2">p_B2_450</plasmid>
    </source>
</reference>
<dbReference type="AlphaFoldDB" id="A0A0D1BP60"/>
<comment type="caution">
    <text evidence="2">The sequence shown here is derived from an EMBL/GenBank/DDBJ whole genome shotgun (WGS) entry which is preliminary data.</text>
</comment>
<dbReference type="Proteomes" id="UP000032250">
    <property type="component" value="Unassembled WGS sequence"/>
</dbReference>
<keyword evidence="1" id="KW-1133">Transmembrane helix</keyword>
<gene>
    <name evidence="2" type="ORF">N495_20320</name>
</gene>
<dbReference type="PATRIC" id="fig|1379739.3.peg.261"/>
<evidence type="ECO:0000313" key="2">
    <source>
        <dbReference type="EMBL" id="KIS21737.1"/>
    </source>
</evidence>
<protein>
    <submittedName>
        <fullName evidence="2">Uncharacterized protein</fullName>
    </submittedName>
</protein>
<proteinExistence type="predicted"/>
<name>A0A0D1BP60_CLOBO</name>
<evidence type="ECO:0000256" key="1">
    <source>
        <dbReference type="SAM" id="Phobius"/>
    </source>
</evidence>
<feature type="transmembrane region" description="Helical" evidence="1">
    <location>
        <begin position="12"/>
        <end position="34"/>
    </location>
</feature>
<keyword evidence="1" id="KW-0812">Transmembrane</keyword>
<keyword evidence="1" id="KW-0472">Membrane</keyword>
<keyword evidence="2" id="KW-0614">Plasmid</keyword>
<organism evidence="2 3">
    <name type="scientific">Clostridium botulinum B2 450</name>
    <dbReference type="NCBI Taxonomy" id="1379739"/>
    <lineage>
        <taxon>Bacteria</taxon>
        <taxon>Bacillati</taxon>
        <taxon>Bacillota</taxon>
        <taxon>Clostridia</taxon>
        <taxon>Eubacteriales</taxon>
        <taxon>Clostridiaceae</taxon>
        <taxon>Clostridium</taxon>
    </lineage>
</organism>
<geneLocation type="plasmid" evidence="2">
    <name>p_B2_450</name>
</geneLocation>
<accession>A0A0D1BP60</accession>